<reference evidence="2 3" key="1">
    <citation type="submission" date="2021-03" db="EMBL/GenBank/DDBJ databases">
        <title>Complete genome of Polaribacter_sp.G4M1.</title>
        <authorList>
            <person name="Jeong S.W."/>
            <person name="Bae J.W."/>
        </authorList>
    </citation>
    <scope>NUCLEOTIDE SEQUENCE [LARGE SCALE GENOMIC DNA]</scope>
    <source>
        <strain evidence="2 3">G4M1</strain>
    </source>
</reference>
<organism evidence="2 3">
    <name type="scientific">Polaribacter batillariae</name>
    <dbReference type="NCBI Taxonomy" id="2808900"/>
    <lineage>
        <taxon>Bacteria</taxon>
        <taxon>Pseudomonadati</taxon>
        <taxon>Bacteroidota</taxon>
        <taxon>Flavobacteriia</taxon>
        <taxon>Flavobacteriales</taxon>
        <taxon>Flavobacteriaceae</taxon>
    </lineage>
</organism>
<dbReference type="RefSeq" id="WP_207970407.1">
    <property type="nucleotide sequence ID" value="NZ_CP071795.1"/>
</dbReference>
<dbReference type="CDD" id="cd03801">
    <property type="entry name" value="GT4_PimA-like"/>
    <property type="match status" value="1"/>
</dbReference>
<evidence type="ECO:0000313" key="3">
    <source>
        <dbReference type="Proteomes" id="UP000663935"/>
    </source>
</evidence>
<dbReference type="InterPro" id="IPR050194">
    <property type="entry name" value="Glycosyltransferase_grp1"/>
</dbReference>
<evidence type="ECO:0000259" key="1">
    <source>
        <dbReference type="Pfam" id="PF00534"/>
    </source>
</evidence>
<evidence type="ECO:0000313" key="2">
    <source>
        <dbReference type="EMBL" id="QTD36215.1"/>
    </source>
</evidence>
<dbReference type="Proteomes" id="UP000663935">
    <property type="component" value="Chromosome"/>
</dbReference>
<dbReference type="Pfam" id="PF00534">
    <property type="entry name" value="Glycos_transf_1"/>
    <property type="match status" value="1"/>
</dbReference>
<dbReference type="EMBL" id="CP071795">
    <property type="protein sequence ID" value="QTD36215.1"/>
    <property type="molecule type" value="Genomic_DNA"/>
</dbReference>
<dbReference type="PANTHER" id="PTHR45947:SF15">
    <property type="entry name" value="TEICHURONIC ACID BIOSYNTHESIS GLYCOSYLTRANSFERASE TUAC-RELATED"/>
    <property type="match status" value="1"/>
</dbReference>
<accession>A0ABX7SPS5</accession>
<sequence>MLKNKRVLIIGPLPNPISGVSLANKVVKKILDKSTAFKTNTINTSYPVFKDSVGSFSFHKLFFFLKLNFKALKVFKNDIIYITPGQTFFGVTKYSIFILLASILNKELVIHVHGNYLGKQYKKLKGIKKKTFYFLVSKFTKGIVLSSSLKNNLLPFLDESKIFIVYNFAEDYLYNNSNTSTFNKLKIIYLSNLMEEKGILFLLEALKELEKQDIVYEAKIAGNIDESLKAQIIEKVNNLKHTTYEGVVYGKEKKKLLEWSNIFVLPTFYKMEGQPISILEALATENVIIATNHAGIPDIIKTEINGYIVAPKSANSILEPLLFLDKNKFKIKEITSVNKKYFIDNFTVKNFTEKITETLNASTKVK</sequence>
<dbReference type="PANTHER" id="PTHR45947">
    <property type="entry name" value="SULFOQUINOVOSYL TRANSFERASE SQD2"/>
    <property type="match status" value="1"/>
</dbReference>
<proteinExistence type="predicted"/>
<dbReference type="InterPro" id="IPR001296">
    <property type="entry name" value="Glyco_trans_1"/>
</dbReference>
<name>A0ABX7SPS5_9FLAO</name>
<gene>
    <name evidence="2" type="ORF">JL193_08530</name>
</gene>
<feature type="domain" description="Glycosyl transferase family 1" evidence="1">
    <location>
        <begin position="183"/>
        <end position="324"/>
    </location>
</feature>
<dbReference type="Gene3D" id="3.40.50.2000">
    <property type="entry name" value="Glycogen Phosphorylase B"/>
    <property type="match status" value="2"/>
</dbReference>
<keyword evidence="3" id="KW-1185">Reference proteome</keyword>
<protein>
    <submittedName>
        <fullName evidence="2">Glycosyltransferase family 4 protein</fullName>
    </submittedName>
</protein>
<dbReference type="SUPFAM" id="SSF53756">
    <property type="entry name" value="UDP-Glycosyltransferase/glycogen phosphorylase"/>
    <property type="match status" value="1"/>
</dbReference>